<keyword evidence="4" id="KW-0418">Kinase</keyword>
<dbReference type="Gene3D" id="1.10.510.10">
    <property type="entry name" value="Transferase(Phosphotransferase) domain 1"/>
    <property type="match status" value="1"/>
</dbReference>
<keyword evidence="1" id="KW-0723">Serine/threonine-protein kinase</keyword>
<dbReference type="PANTHER" id="PTHR45646:SF11">
    <property type="entry name" value="SERINE_THREONINE-PROTEIN KINASE DOA"/>
    <property type="match status" value="1"/>
</dbReference>
<keyword evidence="2" id="KW-0808">Transferase</keyword>
<sequence>MWDLLEDTSLFGRPAGDDSEYDAHVHLARMVSVLGPPPEKLIRRERAYRKAEISLPVYNARGEKFTNMNKYWGGPFFTEDNQIYRAELVRDGQGLSDTVTELAGREKEVFLDFARNMLQWLPEDRMTAHDLLRHAFFDSLYEDRDRILQGRE</sequence>
<name>A0ABR3VSM8_9PEZI</name>
<dbReference type="InterPro" id="IPR051175">
    <property type="entry name" value="CLK_kinases"/>
</dbReference>
<dbReference type="PANTHER" id="PTHR45646">
    <property type="entry name" value="SERINE/THREONINE-PROTEIN KINASE DOA-RELATED"/>
    <property type="match status" value="1"/>
</dbReference>
<evidence type="ECO:0000256" key="5">
    <source>
        <dbReference type="ARBA" id="ARBA00022840"/>
    </source>
</evidence>
<reference evidence="6 7" key="1">
    <citation type="journal article" date="2024" name="Commun. Biol.">
        <title>Comparative genomic analysis of thermophilic fungi reveals convergent evolutionary adaptations and gene losses.</title>
        <authorList>
            <person name="Steindorff A.S."/>
            <person name="Aguilar-Pontes M.V."/>
            <person name="Robinson A.J."/>
            <person name="Andreopoulos B."/>
            <person name="LaButti K."/>
            <person name="Kuo A."/>
            <person name="Mondo S."/>
            <person name="Riley R."/>
            <person name="Otillar R."/>
            <person name="Haridas S."/>
            <person name="Lipzen A."/>
            <person name="Grimwood J."/>
            <person name="Schmutz J."/>
            <person name="Clum A."/>
            <person name="Reid I.D."/>
            <person name="Moisan M.C."/>
            <person name="Butler G."/>
            <person name="Nguyen T.T.M."/>
            <person name="Dewar K."/>
            <person name="Conant G."/>
            <person name="Drula E."/>
            <person name="Henrissat B."/>
            <person name="Hansel C."/>
            <person name="Singer S."/>
            <person name="Hutchinson M.I."/>
            <person name="de Vries R.P."/>
            <person name="Natvig D.O."/>
            <person name="Powell A.J."/>
            <person name="Tsang A."/>
            <person name="Grigoriev I.V."/>
        </authorList>
    </citation>
    <scope>NUCLEOTIDE SEQUENCE [LARGE SCALE GENOMIC DNA]</scope>
    <source>
        <strain evidence="6 7">ATCC 24622</strain>
    </source>
</reference>
<dbReference type="EMBL" id="JAZHXJ010001558">
    <property type="protein sequence ID" value="KAL1844656.1"/>
    <property type="molecule type" value="Genomic_DNA"/>
</dbReference>
<evidence type="ECO:0008006" key="8">
    <source>
        <dbReference type="Google" id="ProtNLM"/>
    </source>
</evidence>
<evidence type="ECO:0000256" key="4">
    <source>
        <dbReference type="ARBA" id="ARBA00022777"/>
    </source>
</evidence>
<dbReference type="Proteomes" id="UP001586593">
    <property type="component" value="Unassembled WGS sequence"/>
</dbReference>
<keyword evidence="7" id="KW-1185">Reference proteome</keyword>
<evidence type="ECO:0000313" key="7">
    <source>
        <dbReference type="Proteomes" id="UP001586593"/>
    </source>
</evidence>
<dbReference type="InterPro" id="IPR011009">
    <property type="entry name" value="Kinase-like_dom_sf"/>
</dbReference>
<keyword evidence="5" id="KW-0067">ATP-binding</keyword>
<gene>
    <name evidence="6" type="ORF">VTK73DRAFT_2078</name>
</gene>
<evidence type="ECO:0000313" key="6">
    <source>
        <dbReference type="EMBL" id="KAL1844656.1"/>
    </source>
</evidence>
<organism evidence="6 7">
    <name type="scientific">Phialemonium thermophilum</name>
    <dbReference type="NCBI Taxonomy" id="223376"/>
    <lineage>
        <taxon>Eukaryota</taxon>
        <taxon>Fungi</taxon>
        <taxon>Dikarya</taxon>
        <taxon>Ascomycota</taxon>
        <taxon>Pezizomycotina</taxon>
        <taxon>Sordariomycetes</taxon>
        <taxon>Sordariomycetidae</taxon>
        <taxon>Cephalothecales</taxon>
        <taxon>Cephalothecaceae</taxon>
        <taxon>Phialemonium</taxon>
    </lineage>
</organism>
<evidence type="ECO:0000256" key="1">
    <source>
        <dbReference type="ARBA" id="ARBA00022527"/>
    </source>
</evidence>
<evidence type="ECO:0000256" key="3">
    <source>
        <dbReference type="ARBA" id="ARBA00022741"/>
    </source>
</evidence>
<evidence type="ECO:0000256" key="2">
    <source>
        <dbReference type="ARBA" id="ARBA00022679"/>
    </source>
</evidence>
<protein>
    <recommendedName>
        <fullName evidence="8">Protein kinase domain-containing protein</fullName>
    </recommendedName>
</protein>
<keyword evidence="3" id="KW-0547">Nucleotide-binding</keyword>
<proteinExistence type="predicted"/>
<dbReference type="SUPFAM" id="SSF56112">
    <property type="entry name" value="Protein kinase-like (PK-like)"/>
    <property type="match status" value="1"/>
</dbReference>
<comment type="caution">
    <text evidence="6">The sequence shown here is derived from an EMBL/GenBank/DDBJ whole genome shotgun (WGS) entry which is preliminary data.</text>
</comment>
<accession>A0ABR3VSM8</accession>